<reference evidence="9" key="1">
    <citation type="submission" date="2018-12" db="EMBL/GenBank/DDBJ databases">
        <title>The complete genome of Metarhizium rileyi, a key fungal pathogen of Lepidoptera.</title>
        <authorList>
            <person name="Binneck E."/>
            <person name="Lastra C.C.L."/>
            <person name="Sosa-Gomez D.R."/>
        </authorList>
    </citation>
    <scope>NUCLEOTIDE SEQUENCE [LARGE SCALE GENOMIC DNA]</scope>
    <source>
        <strain evidence="9">Cep018-CH2</strain>
    </source>
</reference>
<dbReference type="PROSITE" id="PS51787">
    <property type="entry name" value="LON_N"/>
    <property type="match status" value="1"/>
</dbReference>
<feature type="region of interest" description="Disordered" evidence="5">
    <location>
        <begin position="1"/>
        <end position="76"/>
    </location>
</feature>
<dbReference type="Gene3D" id="1.20.58.1480">
    <property type="match status" value="1"/>
</dbReference>
<feature type="domain" description="RING-type" evidence="6">
    <location>
        <begin position="272"/>
        <end position="310"/>
    </location>
</feature>
<evidence type="ECO:0000256" key="1">
    <source>
        <dbReference type="ARBA" id="ARBA00022723"/>
    </source>
</evidence>
<dbReference type="Proteomes" id="UP000317257">
    <property type="component" value="Unassembled WGS sequence"/>
</dbReference>
<dbReference type="PANTHER" id="PTHR23327:SF42">
    <property type="entry name" value="LON PEPTIDASE N-TERMINAL DOMAIN AND RING FINGER PROTEIN C14F5.10C"/>
    <property type="match status" value="1"/>
</dbReference>
<evidence type="ECO:0000256" key="5">
    <source>
        <dbReference type="SAM" id="MobiDB-lite"/>
    </source>
</evidence>
<organism evidence="8 9">
    <name type="scientific">Metarhizium rileyi (strain RCEF 4871)</name>
    <name type="common">Nomuraea rileyi</name>
    <dbReference type="NCBI Taxonomy" id="1649241"/>
    <lineage>
        <taxon>Eukaryota</taxon>
        <taxon>Fungi</taxon>
        <taxon>Dikarya</taxon>
        <taxon>Ascomycota</taxon>
        <taxon>Pezizomycotina</taxon>
        <taxon>Sordariomycetes</taxon>
        <taxon>Hypocreomycetidae</taxon>
        <taxon>Hypocreales</taxon>
        <taxon>Clavicipitaceae</taxon>
        <taxon>Metarhizium</taxon>
    </lineage>
</organism>
<feature type="compositionally biased region" description="Polar residues" evidence="5">
    <location>
        <begin position="43"/>
        <end position="55"/>
    </location>
</feature>
<dbReference type="EMBL" id="SBHS01000026">
    <property type="protein sequence ID" value="TWU72576.1"/>
    <property type="molecule type" value="Genomic_DNA"/>
</dbReference>
<dbReference type="InterPro" id="IPR017907">
    <property type="entry name" value="Znf_RING_CS"/>
</dbReference>
<evidence type="ECO:0000256" key="3">
    <source>
        <dbReference type="ARBA" id="ARBA00022833"/>
    </source>
</evidence>
<dbReference type="PANTHER" id="PTHR23327">
    <property type="entry name" value="RING FINGER PROTEIN 127"/>
    <property type="match status" value="1"/>
</dbReference>
<keyword evidence="1" id="KW-0479">Metal-binding</keyword>
<keyword evidence="3" id="KW-0862">Zinc</keyword>
<dbReference type="Pfam" id="PF02190">
    <property type="entry name" value="LON_substr_bdg"/>
    <property type="match status" value="1"/>
</dbReference>
<feature type="compositionally biased region" description="Basic and acidic residues" evidence="5">
    <location>
        <begin position="9"/>
        <end position="31"/>
    </location>
</feature>
<evidence type="ECO:0000259" key="6">
    <source>
        <dbReference type="PROSITE" id="PS50089"/>
    </source>
</evidence>
<dbReference type="InterPro" id="IPR003111">
    <property type="entry name" value="Lon_prtase_N"/>
</dbReference>
<dbReference type="SUPFAM" id="SSF57850">
    <property type="entry name" value="RING/U-box"/>
    <property type="match status" value="2"/>
</dbReference>
<dbReference type="InterPro" id="IPR001841">
    <property type="entry name" value="Znf_RING"/>
</dbReference>
<dbReference type="SUPFAM" id="SSF88697">
    <property type="entry name" value="PUA domain-like"/>
    <property type="match status" value="1"/>
</dbReference>
<dbReference type="Pfam" id="PF13923">
    <property type="entry name" value="zf-C3HC4_2"/>
    <property type="match status" value="1"/>
</dbReference>
<evidence type="ECO:0008006" key="10">
    <source>
        <dbReference type="Google" id="ProtNLM"/>
    </source>
</evidence>
<evidence type="ECO:0000313" key="9">
    <source>
        <dbReference type="Proteomes" id="UP000317257"/>
    </source>
</evidence>
<dbReference type="SMART" id="SM00184">
    <property type="entry name" value="RING"/>
    <property type="match status" value="2"/>
</dbReference>
<protein>
    <recommendedName>
        <fullName evidence="10">PUA-like domain protein</fullName>
    </recommendedName>
</protein>
<dbReference type="SMART" id="SM00464">
    <property type="entry name" value="LON"/>
    <property type="match status" value="1"/>
</dbReference>
<dbReference type="GO" id="GO:0008270">
    <property type="term" value="F:zinc ion binding"/>
    <property type="evidence" value="ECO:0007669"/>
    <property type="project" value="UniProtKB-KW"/>
</dbReference>
<dbReference type="PROSITE" id="PS00518">
    <property type="entry name" value="ZF_RING_1"/>
    <property type="match status" value="1"/>
</dbReference>
<evidence type="ECO:0000256" key="4">
    <source>
        <dbReference type="PROSITE-ProRule" id="PRU00175"/>
    </source>
</evidence>
<dbReference type="InterPro" id="IPR046336">
    <property type="entry name" value="Lon_prtase_N_sf"/>
</dbReference>
<proteinExistence type="predicted"/>
<feature type="domain" description="Lon N-terminal" evidence="7">
    <location>
        <begin position="359"/>
        <end position="615"/>
    </location>
</feature>
<name>A0A5C6G9C7_METRR</name>
<dbReference type="AlphaFoldDB" id="A0A5C6G9C7"/>
<evidence type="ECO:0000256" key="2">
    <source>
        <dbReference type="ARBA" id="ARBA00022771"/>
    </source>
</evidence>
<dbReference type="InterPro" id="IPR015947">
    <property type="entry name" value="PUA-like_sf"/>
</dbReference>
<sequence length="619" mass="69963">MFMTSRHSSRAEIRAEENPGRTQSAERHIQSLEDLDSDEHGLTQRNMTPEYSTQLGDVHGSLPDSQAQRQEEEDTRVRNRRLEIQQIRGIVRLFQCRHCSRPFTNAVTLPCGRSICRTCIPATHVRTSITYPAVPDRLQRFRCPFDDCSKEHVLSDCGLDVVLNKIGQLMEGEIHLGQEAAANANHSTSIVFRDPWSVAGLPSMNNSDQPSRLMPGGRLVATWSLAADGGLPVDTEVTYTDVPSESSRDSLQDSDSKVLRRLQAVTRYEVDCQVCYALFHDPFTTGCGHTFCRSCLHRTLDHSHRCPICRRTLAINPLLNPGLCPSNETICQIINVFWPDEKAARDETVASDIAARHQDLDMPLFVCTLAFPCMPTFLHIFEPRYRLMMRRVMEGNRTFGMVLPKRPRDADDAHFYELGTLLRIVNAQFYPDGRSLIETVGLTRLRVLRHGEFDGYTVAKTERVDDMSLEEEETNEAAEVSVTTNDSSGAAAVPHHGAVAEVGDSAADPLERKAETEPPRVQSIPVIPSDLHAMSTQDLMRYASDFVLRMRGQSVPWLTNRMFGIYGECPSDPAIFPWWFASMLPLRDLEKYRLLGTSGVRERLKICCGWILEWERTKW</sequence>
<dbReference type="Gene3D" id="3.30.40.10">
    <property type="entry name" value="Zinc/RING finger domain, C3HC4 (zinc finger)"/>
    <property type="match status" value="2"/>
</dbReference>
<comment type="caution">
    <text evidence="8">The sequence shown here is derived from an EMBL/GenBank/DDBJ whole genome shotgun (WGS) entry which is preliminary data.</text>
</comment>
<accession>A0A5C6G9C7</accession>
<dbReference type="PROSITE" id="PS50089">
    <property type="entry name" value="ZF_RING_2"/>
    <property type="match status" value="1"/>
</dbReference>
<dbReference type="GO" id="GO:0061630">
    <property type="term" value="F:ubiquitin protein ligase activity"/>
    <property type="evidence" value="ECO:0007669"/>
    <property type="project" value="TreeGrafter"/>
</dbReference>
<dbReference type="Gene3D" id="2.30.130.40">
    <property type="entry name" value="LON domain-like"/>
    <property type="match status" value="1"/>
</dbReference>
<gene>
    <name evidence="8" type="ORF">ED733_002283</name>
</gene>
<evidence type="ECO:0000259" key="7">
    <source>
        <dbReference type="PROSITE" id="PS51787"/>
    </source>
</evidence>
<dbReference type="CDD" id="cd16514">
    <property type="entry name" value="RING-HC_LONFs_rpt2"/>
    <property type="match status" value="1"/>
</dbReference>
<keyword evidence="2 4" id="KW-0863">Zinc-finger</keyword>
<evidence type="ECO:0000313" key="8">
    <source>
        <dbReference type="EMBL" id="TWU72576.1"/>
    </source>
</evidence>
<dbReference type="InterPro" id="IPR013083">
    <property type="entry name" value="Znf_RING/FYVE/PHD"/>
</dbReference>